<dbReference type="OrthoDB" id="1890565at2759"/>
<keyword evidence="3" id="KW-1185">Reference proteome</keyword>
<evidence type="ECO:0000313" key="2">
    <source>
        <dbReference type="EMBL" id="PHT36352.1"/>
    </source>
</evidence>
<organism evidence="2 3">
    <name type="scientific">Capsicum baccatum</name>
    <name type="common">Peruvian pepper</name>
    <dbReference type="NCBI Taxonomy" id="33114"/>
    <lineage>
        <taxon>Eukaryota</taxon>
        <taxon>Viridiplantae</taxon>
        <taxon>Streptophyta</taxon>
        <taxon>Embryophyta</taxon>
        <taxon>Tracheophyta</taxon>
        <taxon>Spermatophyta</taxon>
        <taxon>Magnoliopsida</taxon>
        <taxon>eudicotyledons</taxon>
        <taxon>Gunneridae</taxon>
        <taxon>Pentapetalae</taxon>
        <taxon>asterids</taxon>
        <taxon>lamiids</taxon>
        <taxon>Solanales</taxon>
        <taxon>Solanaceae</taxon>
        <taxon>Solanoideae</taxon>
        <taxon>Capsiceae</taxon>
        <taxon>Capsicum</taxon>
    </lineage>
</organism>
<accession>A0A2G2VTR3</accession>
<evidence type="ECO:0000256" key="1">
    <source>
        <dbReference type="ARBA" id="ARBA00007626"/>
    </source>
</evidence>
<name>A0A2G2VTR3_CAPBA</name>
<evidence type="ECO:0000313" key="3">
    <source>
        <dbReference type="Proteomes" id="UP000224567"/>
    </source>
</evidence>
<evidence type="ECO:0008006" key="4">
    <source>
        <dbReference type="Google" id="ProtNLM"/>
    </source>
</evidence>
<sequence>MRSPGSATVLTCNIMEKLYVKTGNLDKLHSLVQGMDAKEIYVDAFTYAIWLNADVCIVDIKEMEKLVMKVEEYPLLIDMEWFCNCRRSIHESWCCRKCFCGIDKMQALK</sequence>
<reference evidence="3" key="2">
    <citation type="journal article" date="2017" name="J. Anim. Genet.">
        <title>Multiple reference genome sequences of hot pepper reveal the massive evolution of plant disease resistance genes by retroduplication.</title>
        <authorList>
            <person name="Kim S."/>
            <person name="Park J."/>
            <person name="Yeom S.-I."/>
            <person name="Kim Y.-M."/>
            <person name="Seo E."/>
            <person name="Kim K.-T."/>
            <person name="Kim M.-S."/>
            <person name="Lee J.M."/>
            <person name="Cheong K."/>
            <person name="Shin H.-S."/>
            <person name="Kim S.-B."/>
            <person name="Han K."/>
            <person name="Lee J."/>
            <person name="Park M."/>
            <person name="Lee H.-A."/>
            <person name="Lee H.-Y."/>
            <person name="Lee Y."/>
            <person name="Oh S."/>
            <person name="Lee J.H."/>
            <person name="Choi E."/>
            <person name="Choi E."/>
            <person name="Lee S.E."/>
            <person name="Jeon J."/>
            <person name="Kim H."/>
            <person name="Choi G."/>
            <person name="Song H."/>
            <person name="Lee J."/>
            <person name="Lee S.-C."/>
            <person name="Kwon J.-K."/>
            <person name="Lee H.-Y."/>
            <person name="Koo N."/>
            <person name="Hong Y."/>
            <person name="Kim R.W."/>
            <person name="Kang W.-H."/>
            <person name="Huh J.H."/>
            <person name="Kang B.-C."/>
            <person name="Yang T.-J."/>
            <person name="Lee Y.-H."/>
            <person name="Bennetzen J.L."/>
            <person name="Choi D."/>
        </authorList>
    </citation>
    <scope>NUCLEOTIDE SEQUENCE [LARGE SCALE GENOMIC DNA]</scope>
    <source>
        <strain evidence="3">cv. PBC81</strain>
    </source>
</reference>
<dbReference type="EMBL" id="MLFT02000010">
    <property type="protein sequence ID" value="PHT36352.1"/>
    <property type="molecule type" value="Genomic_DNA"/>
</dbReference>
<dbReference type="AlphaFoldDB" id="A0A2G2VTR3"/>
<dbReference type="PANTHER" id="PTHR45717:SF10">
    <property type="entry name" value="OS10G0501000 PROTEIN"/>
    <property type="match status" value="1"/>
</dbReference>
<gene>
    <name evidence="2" type="ORF">CQW23_24052</name>
</gene>
<protein>
    <recommendedName>
        <fullName evidence="4">Pentatricopeptide repeat-containing protein</fullName>
    </recommendedName>
</protein>
<dbReference type="GO" id="GO:0005739">
    <property type="term" value="C:mitochondrion"/>
    <property type="evidence" value="ECO:0007669"/>
    <property type="project" value="TreeGrafter"/>
</dbReference>
<reference evidence="2 3" key="1">
    <citation type="journal article" date="2017" name="Genome Biol.">
        <title>New reference genome sequences of hot pepper reveal the massive evolution of plant disease-resistance genes by retroduplication.</title>
        <authorList>
            <person name="Kim S."/>
            <person name="Park J."/>
            <person name="Yeom S.I."/>
            <person name="Kim Y.M."/>
            <person name="Seo E."/>
            <person name="Kim K.T."/>
            <person name="Kim M.S."/>
            <person name="Lee J.M."/>
            <person name="Cheong K."/>
            <person name="Shin H.S."/>
            <person name="Kim S.B."/>
            <person name="Han K."/>
            <person name="Lee J."/>
            <person name="Park M."/>
            <person name="Lee H.A."/>
            <person name="Lee H.Y."/>
            <person name="Lee Y."/>
            <person name="Oh S."/>
            <person name="Lee J.H."/>
            <person name="Choi E."/>
            <person name="Choi E."/>
            <person name="Lee S.E."/>
            <person name="Jeon J."/>
            <person name="Kim H."/>
            <person name="Choi G."/>
            <person name="Song H."/>
            <person name="Lee J."/>
            <person name="Lee S.C."/>
            <person name="Kwon J.K."/>
            <person name="Lee H.Y."/>
            <person name="Koo N."/>
            <person name="Hong Y."/>
            <person name="Kim R.W."/>
            <person name="Kang W.H."/>
            <person name="Huh J.H."/>
            <person name="Kang B.C."/>
            <person name="Yang T.J."/>
            <person name="Lee Y.H."/>
            <person name="Bennetzen J.L."/>
            <person name="Choi D."/>
        </authorList>
    </citation>
    <scope>NUCLEOTIDE SEQUENCE [LARGE SCALE GENOMIC DNA]</scope>
    <source>
        <strain evidence="3">cv. PBC81</strain>
    </source>
</reference>
<comment type="similarity">
    <text evidence="1">Belongs to the PPR family. P subfamily.</text>
</comment>
<dbReference type="InterPro" id="IPR011990">
    <property type="entry name" value="TPR-like_helical_dom_sf"/>
</dbReference>
<proteinExistence type="inferred from homology"/>
<dbReference type="Proteomes" id="UP000224567">
    <property type="component" value="Unassembled WGS sequence"/>
</dbReference>
<dbReference type="Gene3D" id="1.25.40.10">
    <property type="entry name" value="Tetratricopeptide repeat domain"/>
    <property type="match status" value="1"/>
</dbReference>
<dbReference type="PANTHER" id="PTHR45717">
    <property type="entry name" value="OS12G0527900 PROTEIN"/>
    <property type="match status" value="1"/>
</dbReference>
<comment type="caution">
    <text evidence="2">The sequence shown here is derived from an EMBL/GenBank/DDBJ whole genome shotgun (WGS) entry which is preliminary data.</text>
</comment>